<evidence type="ECO:0000313" key="2">
    <source>
        <dbReference type="Proteomes" id="UP000317909"/>
    </source>
</evidence>
<dbReference type="PANTHER" id="PTHR45947">
    <property type="entry name" value="SULFOQUINOVOSYL TRANSFERASE SQD2"/>
    <property type="match status" value="1"/>
</dbReference>
<proteinExistence type="predicted"/>
<evidence type="ECO:0008006" key="3">
    <source>
        <dbReference type="Google" id="ProtNLM"/>
    </source>
</evidence>
<name>A0A517TYB7_9BACT</name>
<protein>
    <recommendedName>
        <fullName evidence="3">Glycosyl transferase</fullName>
    </recommendedName>
</protein>
<reference evidence="1 2" key="1">
    <citation type="submission" date="2019-02" db="EMBL/GenBank/DDBJ databases">
        <title>Deep-cultivation of Planctomycetes and their phenomic and genomic characterization uncovers novel biology.</title>
        <authorList>
            <person name="Wiegand S."/>
            <person name="Jogler M."/>
            <person name="Boedeker C."/>
            <person name="Pinto D."/>
            <person name="Vollmers J."/>
            <person name="Rivas-Marin E."/>
            <person name="Kohn T."/>
            <person name="Peeters S.H."/>
            <person name="Heuer A."/>
            <person name="Rast P."/>
            <person name="Oberbeckmann S."/>
            <person name="Bunk B."/>
            <person name="Jeske O."/>
            <person name="Meyerdierks A."/>
            <person name="Storesund J.E."/>
            <person name="Kallscheuer N."/>
            <person name="Luecker S."/>
            <person name="Lage O.M."/>
            <person name="Pohl T."/>
            <person name="Merkel B.J."/>
            <person name="Hornburger P."/>
            <person name="Mueller R.-W."/>
            <person name="Bruemmer F."/>
            <person name="Labrenz M."/>
            <person name="Spormann A.M."/>
            <person name="Op den Camp H."/>
            <person name="Overmann J."/>
            <person name="Amann R."/>
            <person name="Jetten M.S.M."/>
            <person name="Mascher T."/>
            <person name="Medema M.H."/>
            <person name="Devos D.P."/>
            <person name="Kaster A.-K."/>
            <person name="Ovreas L."/>
            <person name="Rohde M."/>
            <person name="Galperin M.Y."/>
            <person name="Jogler C."/>
        </authorList>
    </citation>
    <scope>NUCLEOTIDE SEQUENCE [LARGE SCALE GENOMIC DNA]</scope>
    <source>
        <strain evidence="1 2">I41</strain>
    </source>
</reference>
<dbReference type="KEGG" id="llh:I41_25340"/>
<dbReference type="Pfam" id="PF13692">
    <property type="entry name" value="Glyco_trans_1_4"/>
    <property type="match status" value="1"/>
</dbReference>
<dbReference type="EMBL" id="CP036339">
    <property type="protein sequence ID" value="QDT73345.1"/>
    <property type="molecule type" value="Genomic_DNA"/>
</dbReference>
<organism evidence="1 2">
    <name type="scientific">Lacipirellula limnantheis</name>
    <dbReference type="NCBI Taxonomy" id="2528024"/>
    <lineage>
        <taxon>Bacteria</taxon>
        <taxon>Pseudomonadati</taxon>
        <taxon>Planctomycetota</taxon>
        <taxon>Planctomycetia</taxon>
        <taxon>Pirellulales</taxon>
        <taxon>Lacipirellulaceae</taxon>
        <taxon>Lacipirellula</taxon>
    </lineage>
</organism>
<dbReference type="OrthoDB" id="2052976at2"/>
<dbReference type="PANTHER" id="PTHR45947:SF3">
    <property type="entry name" value="SULFOQUINOVOSYL TRANSFERASE SQD2"/>
    <property type="match status" value="1"/>
</dbReference>
<sequence>MQKTRRILWVENCYPINTRSQRIIDSLCKSDDANEIMVCGWNRGRSYISDVPSNCAVLQTPIGYQKAVRKLRKLFAYRRFILEQIRAFEPDVIISSFWDMAVLVRTISTGTSRLVYDVVDMPGGGRVLFSLQRLIEAWAIKNFHGIILSSRFFEPFYTQKCSTILRLENLPNAVASCSPPEKNRCHPMRVAFIGNVRYLGTLVSVIEASTKLGAEFHIYGDGPARNALERRFANTSTITFHGAYSYSDVSRIYADIDLVWAVYPSSEPNVKYAISNKFFESQLFGVPGVFAKGTALGELVREHEIGFVVDPESIQEAFVLLSSLRDDASRLLNARLCLGEYSKHQTLAWSHQEPALQNFIQHICGVF</sequence>
<dbReference type="InterPro" id="IPR050194">
    <property type="entry name" value="Glycosyltransferase_grp1"/>
</dbReference>
<dbReference type="Gene3D" id="3.40.50.2000">
    <property type="entry name" value="Glycogen Phosphorylase B"/>
    <property type="match status" value="1"/>
</dbReference>
<gene>
    <name evidence="1" type="ORF">I41_25340</name>
</gene>
<dbReference type="GO" id="GO:0016757">
    <property type="term" value="F:glycosyltransferase activity"/>
    <property type="evidence" value="ECO:0007669"/>
    <property type="project" value="TreeGrafter"/>
</dbReference>
<dbReference type="Proteomes" id="UP000317909">
    <property type="component" value="Chromosome"/>
</dbReference>
<evidence type="ECO:0000313" key="1">
    <source>
        <dbReference type="EMBL" id="QDT73345.1"/>
    </source>
</evidence>
<dbReference type="AlphaFoldDB" id="A0A517TYB7"/>
<accession>A0A517TYB7</accession>
<keyword evidence="2" id="KW-1185">Reference proteome</keyword>
<dbReference type="SUPFAM" id="SSF53756">
    <property type="entry name" value="UDP-Glycosyltransferase/glycogen phosphorylase"/>
    <property type="match status" value="1"/>
</dbReference>